<proteinExistence type="predicted"/>
<evidence type="ECO:0000313" key="2">
    <source>
        <dbReference type="EnsemblProtists" id="PYU1_T013266"/>
    </source>
</evidence>
<dbReference type="Proteomes" id="UP000019132">
    <property type="component" value="Unassembled WGS sequence"/>
</dbReference>
<dbReference type="HOGENOM" id="CLU_2765798_0_0_1"/>
<organism evidence="2 3">
    <name type="scientific">Globisporangium ultimum (strain ATCC 200006 / CBS 805.95 / DAOM BR144)</name>
    <name type="common">Pythium ultimum</name>
    <dbReference type="NCBI Taxonomy" id="431595"/>
    <lineage>
        <taxon>Eukaryota</taxon>
        <taxon>Sar</taxon>
        <taxon>Stramenopiles</taxon>
        <taxon>Oomycota</taxon>
        <taxon>Peronosporomycetes</taxon>
        <taxon>Pythiales</taxon>
        <taxon>Pythiaceae</taxon>
        <taxon>Globisporangium</taxon>
    </lineage>
</organism>
<dbReference type="InParanoid" id="K3X7R7"/>
<reference evidence="2" key="3">
    <citation type="submission" date="2015-02" db="UniProtKB">
        <authorList>
            <consortium name="EnsemblProtists"/>
        </authorList>
    </citation>
    <scope>IDENTIFICATION</scope>
    <source>
        <strain evidence="2">DAOM BR144</strain>
    </source>
</reference>
<keyword evidence="3" id="KW-1185">Reference proteome</keyword>
<dbReference type="EnsemblProtists" id="PYU1_T013266">
    <property type="protein sequence ID" value="PYU1_T013266"/>
    <property type="gene ID" value="PYU1_G013237"/>
</dbReference>
<accession>K3X7R7</accession>
<reference evidence="3" key="2">
    <citation type="submission" date="2010-04" db="EMBL/GenBank/DDBJ databases">
        <authorList>
            <person name="Buell R."/>
            <person name="Hamilton J."/>
            <person name="Hostetler J."/>
        </authorList>
    </citation>
    <scope>NUCLEOTIDE SEQUENCE [LARGE SCALE GENOMIC DNA]</scope>
    <source>
        <strain evidence="3">DAOM:BR144</strain>
    </source>
</reference>
<sequence length="70" mass="7567">MLRPKRHPHNAADDDAVNASLMTERQQLAFLLRKTAQEASGHSDARSSDDSDASGDDSATLPRAPAPRIQ</sequence>
<feature type="region of interest" description="Disordered" evidence="1">
    <location>
        <begin position="1"/>
        <end position="20"/>
    </location>
</feature>
<name>K3X7R7_GLOUD</name>
<dbReference type="EMBL" id="GL376627">
    <property type="status" value="NOT_ANNOTATED_CDS"/>
    <property type="molecule type" value="Genomic_DNA"/>
</dbReference>
<evidence type="ECO:0000313" key="3">
    <source>
        <dbReference type="Proteomes" id="UP000019132"/>
    </source>
</evidence>
<evidence type="ECO:0000256" key="1">
    <source>
        <dbReference type="SAM" id="MobiDB-lite"/>
    </source>
</evidence>
<dbReference type="VEuPathDB" id="FungiDB:PYU1_G013237"/>
<feature type="region of interest" description="Disordered" evidence="1">
    <location>
        <begin position="32"/>
        <end position="70"/>
    </location>
</feature>
<protein>
    <submittedName>
        <fullName evidence="2">Uncharacterized protein</fullName>
    </submittedName>
</protein>
<dbReference type="AlphaFoldDB" id="K3X7R7"/>
<reference evidence="3" key="1">
    <citation type="journal article" date="2010" name="Genome Biol.">
        <title>Genome sequence of the necrotrophic plant pathogen Pythium ultimum reveals original pathogenicity mechanisms and effector repertoire.</title>
        <authorList>
            <person name="Levesque C.A."/>
            <person name="Brouwer H."/>
            <person name="Cano L."/>
            <person name="Hamilton J.P."/>
            <person name="Holt C."/>
            <person name="Huitema E."/>
            <person name="Raffaele S."/>
            <person name="Robideau G.P."/>
            <person name="Thines M."/>
            <person name="Win J."/>
            <person name="Zerillo M.M."/>
            <person name="Beakes G.W."/>
            <person name="Boore J.L."/>
            <person name="Busam D."/>
            <person name="Dumas B."/>
            <person name="Ferriera S."/>
            <person name="Fuerstenberg S.I."/>
            <person name="Gachon C.M."/>
            <person name="Gaulin E."/>
            <person name="Govers F."/>
            <person name="Grenville-Briggs L."/>
            <person name="Horner N."/>
            <person name="Hostetler J."/>
            <person name="Jiang R.H."/>
            <person name="Johnson J."/>
            <person name="Krajaejun T."/>
            <person name="Lin H."/>
            <person name="Meijer H.J."/>
            <person name="Moore B."/>
            <person name="Morris P."/>
            <person name="Phuntmart V."/>
            <person name="Puiu D."/>
            <person name="Shetty J."/>
            <person name="Stajich J.E."/>
            <person name="Tripathy S."/>
            <person name="Wawra S."/>
            <person name="van West P."/>
            <person name="Whitty B.R."/>
            <person name="Coutinho P.M."/>
            <person name="Henrissat B."/>
            <person name="Martin F."/>
            <person name="Thomas P.D."/>
            <person name="Tyler B.M."/>
            <person name="De Vries R.P."/>
            <person name="Kamoun S."/>
            <person name="Yandell M."/>
            <person name="Tisserat N."/>
            <person name="Buell C.R."/>
        </authorList>
    </citation>
    <scope>NUCLEOTIDE SEQUENCE</scope>
    <source>
        <strain evidence="3">DAOM:BR144</strain>
    </source>
</reference>